<organism evidence="1 2">
    <name type="scientific">Streptomyces composti</name>
    <dbReference type="NCBI Taxonomy" id="2720025"/>
    <lineage>
        <taxon>Bacteria</taxon>
        <taxon>Bacillati</taxon>
        <taxon>Actinomycetota</taxon>
        <taxon>Actinomycetes</taxon>
        <taxon>Kitasatosporales</taxon>
        <taxon>Streptomycetaceae</taxon>
        <taxon>Streptomyces</taxon>
    </lineage>
</organism>
<gene>
    <name evidence="1" type="ORF">HCJ93_08305</name>
</gene>
<evidence type="ECO:0000313" key="1">
    <source>
        <dbReference type="EMBL" id="NJP50073.1"/>
    </source>
</evidence>
<keyword evidence="2" id="KW-1185">Reference proteome</keyword>
<dbReference type="EMBL" id="JAATEM010000008">
    <property type="protein sequence ID" value="NJP50073.1"/>
    <property type="molecule type" value="Genomic_DNA"/>
</dbReference>
<sequence length="67" mass="7745">MADREFFITDPDRTAKEYPNLEQADRAARALIEDGESEVFVIRCTATRLRRYQRQVSVAVEDVTRPA</sequence>
<dbReference type="RefSeq" id="WP_167992553.1">
    <property type="nucleotide sequence ID" value="NZ_JAATEM010000008.1"/>
</dbReference>
<reference evidence="1 2" key="1">
    <citation type="submission" date="2020-03" db="EMBL/GenBank/DDBJ databases">
        <title>WGS of actinomycetes isolated from Thailand.</title>
        <authorList>
            <person name="Thawai C."/>
        </authorList>
    </citation>
    <scope>NUCLEOTIDE SEQUENCE [LARGE SCALE GENOMIC DNA]</scope>
    <source>
        <strain evidence="1 2">SBST2-5</strain>
    </source>
</reference>
<accession>A0ABX1A0Y0</accession>
<evidence type="ECO:0000313" key="2">
    <source>
        <dbReference type="Proteomes" id="UP000730591"/>
    </source>
</evidence>
<comment type="caution">
    <text evidence="1">The sequence shown here is derived from an EMBL/GenBank/DDBJ whole genome shotgun (WGS) entry which is preliminary data.</text>
</comment>
<dbReference type="Proteomes" id="UP000730591">
    <property type="component" value="Unassembled WGS sequence"/>
</dbReference>
<protein>
    <submittedName>
        <fullName evidence="1">Uncharacterized protein</fullName>
    </submittedName>
</protein>
<name>A0ABX1A0Y0_9ACTN</name>
<proteinExistence type="predicted"/>